<organism evidence="1 2">
    <name type="scientific">Persea americana</name>
    <name type="common">Avocado</name>
    <dbReference type="NCBI Taxonomy" id="3435"/>
    <lineage>
        <taxon>Eukaryota</taxon>
        <taxon>Viridiplantae</taxon>
        <taxon>Streptophyta</taxon>
        <taxon>Embryophyta</taxon>
        <taxon>Tracheophyta</taxon>
        <taxon>Spermatophyta</taxon>
        <taxon>Magnoliopsida</taxon>
        <taxon>Magnoliidae</taxon>
        <taxon>Laurales</taxon>
        <taxon>Lauraceae</taxon>
        <taxon>Persea</taxon>
    </lineage>
</organism>
<keyword evidence="2" id="KW-1185">Reference proteome</keyword>
<evidence type="ECO:0000313" key="1">
    <source>
        <dbReference type="EMBL" id="KAJ8649340.1"/>
    </source>
</evidence>
<dbReference type="EMBL" id="CM056809">
    <property type="protein sequence ID" value="KAJ8649340.1"/>
    <property type="molecule type" value="Genomic_DNA"/>
</dbReference>
<gene>
    <name evidence="1" type="ORF">MRB53_002363</name>
</gene>
<accession>A0ACC2MV89</accession>
<sequence>MPFERVDKVRKASYDYSKAFRELTAIWDARHKMSLIHWLSDSFAASKWEEPMGWRRRIVENVPLQENSHDYGVSVMASVEHVLLNLKFEFTQRDMMYYRCKLVINQYNRQLELYKKRDQQSG</sequence>
<protein>
    <submittedName>
        <fullName evidence="1">Uncharacterized protein</fullName>
    </submittedName>
</protein>
<comment type="caution">
    <text evidence="1">The sequence shown here is derived from an EMBL/GenBank/DDBJ whole genome shotgun (WGS) entry which is preliminary data.</text>
</comment>
<proteinExistence type="predicted"/>
<name>A0ACC2MV89_PERAE</name>
<reference evidence="1 2" key="1">
    <citation type="journal article" date="2022" name="Hortic Res">
        <title>A haplotype resolved chromosomal level avocado genome allows analysis of novel avocado genes.</title>
        <authorList>
            <person name="Nath O."/>
            <person name="Fletcher S.J."/>
            <person name="Hayward A."/>
            <person name="Shaw L.M."/>
            <person name="Masouleh A.K."/>
            <person name="Furtado A."/>
            <person name="Henry R.J."/>
            <person name="Mitter N."/>
        </authorList>
    </citation>
    <scope>NUCLEOTIDE SEQUENCE [LARGE SCALE GENOMIC DNA]</scope>
    <source>
        <strain evidence="2">cv. Hass</strain>
    </source>
</reference>
<evidence type="ECO:0000313" key="2">
    <source>
        <dbReference type="Proteomes" id="UP001234297"/>
    </source>
</evidence>
<dbReference type="Proteomes" id="UP001234297">
    <property type="component" value="Chromosome 1"/>
</dbReference>